<dbReference type="GO" id="GO:0016787">
    <property type="term" value="F:hydrolase activity"/>
    <property type="evidence" value="ECO:0007669"/>
    <property type="project" value="UniProtKB-KW"/>
</dbReference>
<dbReference type="SUPFAM" id="SSF53474">
    <property type="entry name" value="alpha/beta-Hydrolases"/>
    <property type="match status" value="1"/>
</dbReference>
<sequence>MPARKDVTEWVLVRGLTREQRHWHAFPEALAESSGARVTTIDAPGFGTENARRSPATIEEITDDIRSRLQTPAPEGERAILGISLGGMVALDWCSRYPDEFAFCTVVNTLAREVFRPHYLTLRALSVLGLRSFRSPRAHEQAVADLTVTDPAIDRNALALRWVSFHHDAPPTTASIRAQASAGLTFRLPGAVPTPLAVLAARGDRLADPRMSLRIAERYGARVYLHPSAGHDLPVDDPDWICRILRAVTGA</sequence>
<reference evidence="3" key="1">
    <citation type="journal article" date="2019" name="Int. J. Syst. Evol. Microbiol.">
        <title>The Global Catalogue of Microorganisms (GCM) 10K type strain sequencing project: providing services to taxonomists for standard genome sequencing and annotation.</title>
        <authorList>
            <consortium name="The Broad Institute Genomics Platform"/>
            <consortium name="The Broad Institute Genome Sequencing Center for Infectious Disease"/>
            <person name="Wu L."/>
            <person name="Ma J."/>
        </authorList>
    </citation>
    <scope>NUCLEOTIDE SEQUENCE [LARGE SCALE GENOMIC DNA]</scope>
    <source>
        <strain evidence="3">JCM 16923</strain>
    </source>
</reference>
<evidence type="ECO:0000259" key="1">
    <source>
        <dbReference type="Pfam" id="PF12697"/>
    </source>
</evidence>
<accession>A0ABP7NKI6</accession>
<comment type="caution">
    <text evidence="2">The sequence shown here is derived from an EMBL/GenBank/DDBJ whole genome shotgun (WGS) entry which is preliminary data.</text>
</comment>
<dbReference type="InterPro" id="IPR000073">
    <property type="entry name" value="AB_hydrolase_1"/>
</dbReference>
<keyword evidence="3" id="KW-1185">Reference proteome</keyword>
<evidence type="ECO:0000313" key="2">
    <source>
        <dbReference type="EMBL" id="GAA3947836.1"/>
    </source>
</evidence>
<keyword evidence="2" id="KW-0378">Hydrolase</keyword>
<dbReference type="Proteomes" id="UP001418444">
    <property type="component" value="Unassembled WGS sequence"/>
</dbReference>
<gene>
    <name evidence="2" type="ORF">GCM10022231_01070</name>
</gene>
<evidence type="ECO:0000313" key="3">
    <source>
        <dbReference type="Proteomes" id="UP001418444"/>
    </source>
</evidence>
<dbReference type="InterPro" id="IPR029058">
    <property type="entry name" value="AB_hydrolase_fold"/>
</dbReference>
<protein>
    <submittedName>
        <fullName evidence="2">Alpha/beta hydrolase</fullName>
    </submittedName>
</protein>
<dbReference type="Pfam" id="PF12697">
    <property type="entry name" value="Abhydrolase_6"/>
    <property type="match status" value="1"/>
</dbReference>
<dbReference type="EMBL" id="BAAAZW010000001">
    <property type="protein sequence ID" value="GAA3947836.1"/>
    <property type="molecule type" value="Genomic_DNA"/>
</dbReference>
<name>A0ABP7NKI6_9ACTN</name>
<dbReference type="Gene3D" id="3.40.50.1820">
    <property type="entry name" value="alpha/beta hydrolase"/>
    <property type="match status" value="1"/>
</dbReference>
<feature type="domain" description="AB hydrolase-1" evidence="1">
    <location>
        <begin position="11"/>
        <end position="242"/>
    </location>
</feature>
<proteinExistence type="predicted"/>
<organism evidence="2 3">
    <name type="scientific">Gordonia caeni</name>
    <dbReference type="NCBI Taxonomy" id="1007097"/>
    <lineage>
        <taxon>Bacteria</taxon>
        <taxon>Bacillati</taxon>
        <taxon>Actinomycetota</taxon>
        <taxon>Actinomycetes</taxon>
        <taxon>Mycobacteriales</taxon>
        <taxon>Gordoniaceae</taxon>
        <taxon>Gordonia</taxon>
    </lineage>
</organism>